<protein>
    <submittedName>
        <fullName evidence="2">Uncharacterized protein</fullName>
    </submittedName>
</protein>
<feature type="transmembrane region" description="Helical" evidence="1">
    <location>
        <begin position="154"/>
        <end position="178"/>
    </location>
</feature>
<keyword evidence="3" id="KW-1185">Reference proteome</keyword>
<reference evidence="2 3" key="1">
    <citation type="submission" date="2019-04" db="EMBL/GenBank/DDBJ databases">
        <title>Sphingomonas psychrotolerans sp. nov., isolated from soil in the Tianshan Mountains, Xinjiang, China.</title>
        <authorList>
            <person name="Luo Y."/>
            <person name="Sheng H."/>
        </authorList>
    </citation>
    <scope>NUCLEOTIDE SEQUENCE [LARGE SCALE GENOMIC DNA]</scope>
    <source>
        <strain evidence="2 3">KIS18-15</strain>
    </source>
</reference>
<keyword evidence="1" id="KW-0812">Transmembrane</keyword>
<dbReference type="OrthoDB" id="7810151at2"/>
<feature type="transmembrane region" description="Helical" evidence="1">
    <location>
        <begin position="199"/>
        <end position="223"/>
    </location>
</feature>
<organism evidence="2 3">
    <name type="scientific">Sphingomonas naasensis</name>
    <dbReference type="NCBI Taxonomy" id="1344951"/>
    <lineage>
        <taxon>Bacteria</taxon>
        <taxon>Pseudomonadati</taxon>
        <taxon>Pseudomonadota</taxon>
        <taxon>Alphaproteobacteria</taxon>
        <taxon>Sphingomonadales</taxon>
        <taxon>Sphingomonadaceae</taxon>
        <taxon>Sphingomonas</taxon>
    </lineage>
</organism>
<dbReference type="Proteomes" id="UP000309848">
    <property type="component" value="Unassembled WGS sequence"/>
</dbReference>
<gene>
    <name evidence="2" type="ORF">E5A74_11370</name>
</gene>
<feature type="transmembrane region" description="Helical" evidence="1">
    <location>
        <begin position="243"/>
        <end position="266"/>
    </location>
</feature>
<dbReference type="RefSeq" id="WP_135984933.1">
    <property type="nucleotide sequence ID" value="NZ_JAASQM010000004.1"/>
</dbReference>
<accession>A0A4S1WIB6</accession>
<feature type="transmembrane region" description="Helical" evidence="1">
    <location>
        <begin position="91"/>
        <end position="110"/>
    </location>
</feature>
<keyword evidence="1" id="KW-0472">Membrane</keyword>
<dbReference type="AlphaFoldDB" id="A0A4S1WIB6"/>
<evidence type="ECO:0000256" key="1">
    <source>
        <dbReference type="SAM" id="Phobius"/>
    </source>
</evidence>
<keyword evidence="1" id="KW-1133">Transmembrane helix</keyword>
<dbReference type="EMBL" id="SRXU01000004">
    <property type="protein sequence ID" value="TGX42433.1"/>
    <property type="molecule type" value="Genomic_DNA"/>
</dbReference>
<evidence type="ECO:0000313" key="3">
    <source>
        <dbReference type="Proteomes" id="UP000309848"/>
    </source>
</evidence>
<comment type="caution">
    <text evidence="2">The sequence shown here is derived from an EMBL/GenBank/DDBJ whole genome shotgun (WGS) entry which is preliminary data.</text>
</comment>
<feature type="transmembrane region" description="Helical" evidence="1">
    <location>
        <begin position="12"/>
        <end position="37"/>
    </location>
</feature>
<evidence type="ECO:0000313" key="2">
    <source>
        <dbReference type="EMBL" id="TGX42433.1"/>
    </source>
</evidence>
<name>A0A4S1WIB6_9SPHN</name>
<proteinExistence type="predicted"/>
<feature type="transmembrane region" description="Helical" evidence="1">
    <location>
        <begin position="57"/>
        <end position="79"/>
    </location>
</feature>
<sequence>MRTKNQSTTDWASLALVVPPVLIFIGSDLLLAWFGWYGLAPLPSLAPQPHADAAGRLYILSALLAACGVSFLTLVLFARDLVAEFDARMRRLLLLTLLTGLVVGSLWMTLSGRYFAVLANPLGIDVVGKATELFGSVTDGDRDAKIVATRLDTLIFVARAGLMIGAALTIVGAVSCLVRPLPPPAAKARAFLLRQRLRLRLYVNAAAALMVASIVFQLAWTRWPQALFEPAAAKAFSAHVDAFALYSGVTSSLVIASFAVPVVAGLRARAAALTEEGEDAEAPVLLDAGLMDGLGKILVVLAPALAGILPTIADLLQLRS</sequence>